<dbReference type="Pfam" id="PF20256">
    <property type="entry name" value="MoCoBD_2"/>
    <property type="match status" value="2"/>
</dbReference>
<sequence length="925" mass="98128">MRSSRREFMRWITASGISLSLSRLGHAEAPGFATRETLPGRAARNPALDGLGRIDGVPKVTGAKLYASDFRAADMPGWPSRTSHALLVRAPDATHVYQGLDLARLEGARKPTVVVTAEDVARIGARVPEFYAGDLFCPVGRTPLYLGQPVALLVFEEFDAFDRARLALRDGTFVRFGEETGPVEAEPYGAFRFTRVAGATPDAPDLYSPILAGWVSPGRLKQATLPAWTPFAEETATPYGEAAAHGERIRAALSASDPSLLVLDRTFETQSVDPMFLEPESGLAWYDGPGGTLDLVLGVQSPYEAAQSLAFLLGEARPAFKPSTINARFAYVGGGFGGRDHTPFILYVALAAIALPGRPVRLAHDRVQQFQGGIKRHAIAMRSRIGVDRATGRIRLFAADHVLDGGGLANFSPNVATVAATGAIGIYDIPKVDVTTVAIHTRGVTAGSMRGYGTLQTMTALEVLVDEAAAALPLDPITFRRRNALGPHGRTLTGNPYSVSVRTPEILDRLEAHPIWQERALHRARPPRDGVLVGTGVACVTKDYGTGADCSLARVALDPEGRVSIHCDHVEMGNGIGTALARRVAAHLGGVADEIAVSQTDAFEALGLVSSGDPYTMDQPTQDAAARDPRWVPAVSSPTSASIGAHVGTHAAGEAARVIFRFGLWPAALATWGIAADDPRAARWAEATWRDGALVAPGLPPLPLRILAGAAHAQNRVTGAVTHAFSRWAWARAEFPLDGGAYAAEIDALAVRRGGGPFARIDRAGVSFPPTANNRIGTVYTSMCGTLVRVEIERATGSLRIAKAYSVFECGQALVPEVVMGQAQGGFAMGVGYALLETLPPFEDGPGNGQWNLGQYLVARGSDLPLHDLEIEMLPPLTPDEPPKGMAEVVMIPVVPALLNAIFDATGHRFQSLPVTTSLLKGALA</sequence>
<comment type="caution">
    <text evidence="3">The sequence shown here is derived from an EMBL/GenBank/DDBJ whole genome shotgun (WGS) entry which is preliminary data.</text>
</comment>
<dbReference type="SUPFAM" id="SSF54665">
    <property type="entry name" value="CO dehydrogenase molybdoprotein N-domain-like"/>
    <property type="match status" value="1"/>
</dbReference>
<dbReference type="EMBL" id="BPQH01000004">
    <property type="protein sequence ID" value="GJD49036.1"/>
    <property type="molecule type" value="Genomic_DNA"/>
</dbReference>
<accession>A0ABQ4QUN3</accession>
<proteinExistence type="predicted"/>
<dbReference type="InterPro" id="IPR037165">
    <property type="entry name" value="AldOxase/xan_DH_Mopterin-bd_sf"/>
</dbReference>
<evidence type="ECO:0008006" key="5">
    <source>
        <dbReference type="Google" id="ProtNLM"/>
    </source>
</evidence>
<reference evidence="3" key="2">
    <citation type="submission" date="2021-08" db="EMBL/GenBank/DDBJ databases">
        <authorList>
            <person name="Tani A."/>
            <person name="Ola A."/>
            <person name="Ogura Y."/>
            <person name="Katsura K."/>
            <person name="Hayashi T."/>
        </authorList>
    </citation>
    <scope>NUCLEOTIDE SEQUENCE</scope>
    <source>
        <strain evidence="3">KCTC 52305</strain>
    </source>
</reference>
<dbReference type="PANTHER" id="PTHR11908:SF123">
    <property type="entry name" value="ALDEHYDE OXIDOREDUCTASE MOLYBDENUM-BINDING SUBUNIT PAOC"/>
    <property type="match status" value="1"/>
</dbReference>
<dbReference type="InterPro" id="IPR046867">
    <property type="entry name" value="AldOxase/xan_DH_MoCoBD2"/>
</dbReference>
<name>A0ABQ4QUN3_9HYPH</name>
<feature type="domain" description="Aldehyde oxidase/xanthine dehydrogenase second molybdopterin binding" evidence="2">
    <location>
        <begin position="511"/>
        <end position="601"/>
    </location>
</feature>
<reference evidence="3" key="1">
    <citation type="journal article" date="2021" name="Front. Microbiol.">
        <title>Comprehensive Comparative Genomics and Phenotyping of Methylobacterium Species.</title>
        <authorList>
            <person name="Alessa O."/>
            <person name="Ogura Y."/>
            <person name="Fujitani Y."/>
            <person name="Takami H."/>
            <person name="Hayashi T."/>
            <person name="Sahin N."/>
            <person name="Tani A."/>
        </authorList>
    </citation>
    <scope>NUCLEOTIDE SEQUENCE</scope>
    <source>
        <strain evidence="3">KCTC 52305</strain>
    </source>
</reference>
<dbReference type="InterPro" id="IPR036856">
    <property type="entry name" value="Ald_Oxase/Xan_DH_a/b_sf"/>
</dbReference>
<dbReference type="Proteomes" id="UP001055167">
    <property type="component" value="Unassembled WGS sequence"/>
</dbReference>
<evidence type="ECO:0000259" key="1">
    <source>
        <dbReference type="Pfam" id="PF02738"/>
    </source>
</evidence>
<dbReference type="RefSeq" id="WP_128565898.1">
    <property type="nucleotide sequence ID" value="NZ_BPQH01000004.1"/>
</dbReference>
<evidence type="ECO:0000259" key="2">
    <source>
        <dbReference type="Pfam" id="PF20256"/>
    </source>
</evidence>
<gene>
    <name evidence="3" type="ORF">OPKNFCMD_1764</name>
</gene>
<keyword evidence="4" id="KW-1185">Reference proteome</keyword>
<dbReference type="InterPro" id="IPR008274">
    <property type="entry name" value="AldOxase/xan_DH_MoCoBD1"/>
</dbReference>
<evidence type="ECO:0000313" key="4">
    <source>
        <dbReference type="Proteomes" id="UP001055167"/>
    </source>
</evidence>
<evidence type="ECO:0000313" key="3">
    <source>
        <dbReference type="EMBL" id="GJD49036.1"/>
    </source>
</evidence>
<dbReference type="Gene3D" id="3.30.365.10">
    <property type="entry name" value="Aldehyde oxidase/xanthine dehydrogenase, molybdopterin binding domain"/>
    <property type="match status" value="4"/>
</dbReference>
<dbReference type="Pfam" id="PF02738">
    <property type="entry name" value="MoCoBD_1"/>
    <property type="match status" value="1"/>
</dbReference>
<organism evidence="3 4">
    <name type="scientific">Methylobacterium crusticola</name>
    <dbReference type="NCBI Taxonomy" id="1697972"/>
    <lineage>
        <taxon>Bacteria</taxon>
        <taxon>Pseudomonadati</taxon>
        <taxon>Pseudomonadota</taxon>
        <taxon>Alphaproteobacteria</taxon>
        <taxon>Hyphomicrobiales</taxon>
        <taxon>Methylobacteriaceae</taxon>
        <taxon>Methylobacterium</taxon>
    </lineage>
</organism>
<dbReference type="PROSITE" id="PS51318">
    <property type="entry name" value="TAT"/>
    <property type="match status" value="1"/>
</dbReference>
<dbReference type="InterPro" id="IPR016208">
    <property type="entry name" value="Ald_Oxase/xanthine_DH-like"/>
</dbReference>
<feature type="domain" description="Aldehyde oxidase/xanthine dehydrogenase first molybdopterin binding" evidence="1">
    <location>
        <begin position="250"/>
        <end position="484"/>
    </location>
</feature>
<dbReference type="SUPFAM" id="SSF56003">
    <property type="entry name" value="Molybdenum cofactor-binding domain"/>
    <property type="match status" value="1"/>
</dbReference>
<dbReference type="InterPro" id="IPR006311">
    <property type="entry name" value="TAT_signal"/>
</dbReference>
<dbReference type="Gene3D" id="3.90.1170.50">
    <property type="entry name" value="Aldehyde oxidase/xanthine dehydrogenase, a/b hammerhead"/>
    <property type="match status" value="1"/>
</dbReference>
<feature type="domain" description="Aldehyde oxidase/xanthine dehydrogenase second molybdopterin binding" evidence="2">
    <location>
        <begin position="776"/>
        <end position="845"/>
    </location>
</feature>
<protein>
    <recommendedName>
        <fullName evidence="5">Xanthine dehydrogenase family protein molybdopterin-binding subunit</fullName>
    </recommendedName>
</protein>
<dbReference type="PANTHER" id="PTHR11908">
    <property type="entry name" value="XANTHINE DEHYDROGENASE"/>
    <property type="match status" value="1"/>
</dbReference>